<organism evidence="2 3">
    <name type="scientific">Haloplanus ruber</name>
    <dbReference type="NCBI Taxonomy" id="869892"/>
    <lineage>
        <taxon>Archaea</taxon>
        <taxon>Methanobacteriati</taxon>
        <taxon>Methanobacteriota</taxon>
        <taxon>Stenosarchaea group</taxon>
        <taxon>Halobacteria</taxon>
        <taxon>Halobacteriales</taxon>
        <taxon>Haloferacaceae</taxon>
        <taxon>Haloplanus</taxon>
    </lineage>
</organism>
<comment type="caution">
    <text evidence="2">The sequence shown here is derived from an EMBL/GenBank/DDBJ whole genome shotgun (WGS) entry which is preliminary data.</text>
</comment>
<feature type="region of interest" description="Disordered" evidence="1">
    <location>
        <begin position="34"/>
        <end position="65"/>
    </location>
</feature>
<dbReference type="AlphaFoldDB" id="A0ABD6CY90"/>
<dbReference type="RefSeq" id="WP_256406823.1">
    <property type="nucleotide sequence ID" value="NZ_CP187151.1"/>
</dbReference>
<evidence type="ECO:0000256" key="1">
    <source>
        <dbReference type="SAM" id="MobiDB-lite"/>
    </source>
</evidence>
<reference evidence="2 3" key="1">
    <citation type="journal article" date="2019" name="Int. J. Syst. Evol. Microbiol.">
        <title>The Global Catalogue of Microorganisms (GCM) 10K type strain sequencing project: providing services to taxonomists for standard genome sequencing and annotation.</title>
        <authorList>
            <consortium name="The Broad Institute Genomics Platform"/>
            <consortium name="The Broad Institute Genome Sequencing Center for Infectious Disease"/>
            <person name="Wu L."/>
            <person name="Ma J."/>
        </authorList>
    </citation>
    <scope>NUCLEOTIDE SEQUENCE [LARGE SCALE GENOMIC DNA]</scope>
    <source>
        <strain evidence="2 3">CGMCC 1.10594</strain>
    </source>
</reference>
<sequence length="326" mass="34826">MWWREAGKRLVVLILTVAVVVAVASVGPMLLSSDDGGEEAFQNPEYAPDRVAPDPLSATGTVDPSGVEATTNGTVLIDRGHANRFSRADIEPLVDALVRQGFTVEFYTDGDLGGRLADADVFLVIDPGSEYLPGDVDDVRQFTGNGGHLVMMGEPDRTAISSGLLGTSIQTQESRLTALASAYGMSVDTQYLYNQEHADGTFKHLVARPTGQGGLDGVEQATMYTAAAVTTQRGTVLLRSAPNTHKSGSDQVTGEYPVAVRTQNTVLLGDKTFLRGDRFNVADNEVFIAYLVEFMLQGDHQPSETQDTDRTSAGTPTPTPADGDRD</sequence>
<evidence type="ECO:0000313" key="3">
    <source>
        <dbReference type="Proteomes" id="UP001597075"/>
    </source>
</evidence>
<proteinExistence type="predicted"/>
<gene>
    <name evidence="2" type="ORF">ACFSBJ_04675</name>
</gene>
<dbReference type="InterPro" id="IPR029062">
    <property type="entry name" value="Class_I_gatase-like"/>
</dbReference>
<dbReference type="SUPFAM" id="SSF52317">
    <property type="entry name" value="Class I glutamine amidotransferase-like"/>
    <property type="match status" value="1"/>
</dbReference>
<protein>
    <submittedName>
        <fullName evidence="2">GldG family protein</fullName>
    </submittedName>
</protein>
<name>A0ABD6CY90_9EURY</name>
<dbReference type="EMBL" id="JBHUDL010000006">
    <property type="protein sequence ID" value="MFD1633029.1"/>
    <property type="molecule type" value="Genomic_DNA"/>
</dbReference>
<feature type="region of interest" description="Disordered" evidence="1">
    <location>
        <begin position="301"/>
        <end position="326"/>
    </location>
</feature>
<dbReference type="Proteomes" id="UP001597075">
    <property type="component" value="Unassembled WGS sequence"/>
</dbReference>
<accession>A0ABD6CY90</accession>
<keyword evidence="3" id="KW-1185">Reference proteome</keyword>
<evidence type="ECO:0000313" key="2">
    <source>
        <dbReference type="EMBL" id="MFD1633029.1"/>
    </source>
</evidence>